<feature type="non-terminal residue" evidence="1">
    <location>
        <position position="81"/>
    </location>
</feature>
<organism evidence="1 2">
    <name type="scientific">Taxus chinensis</name>
    <name type="common">Chinese yew</name>
    <name type="synonym">Taxus wallichiana var. chinensis</name>
    <dbReference type="NCBI Taxonomy" id="29808"/>
    <lineage>
        <taxon>Eukaryota</taxon>
        <taxon>Viridiplantae</taxon>
        <taxon>Streptophyta</taxon>
        <taxon>Embryophyta</taxon>
        <taxon>Tracheophyta</taxon>
        <taxon>Spermatophyta</taxon>
        <taxon>Pinopsida</taxon>
        <taxon>Pinidae</taxon>
        <taxon>Conifers II</taxon>
        <taxon>Cupressales</taxon>
        <taxon>Taxaceae</taxon>
        <taxon>Taxus</taxon>
    </lineage>
</organism>
<feature type="non-terminal residue" evidence="1">
    <location>
        <position position="1"/>
    </location>
</feature>
<evidence type="ECO:0000313" key="2">
    <source>
        <dbReference type="Proteomes" id="UP000824469"/>
    </source>
</evidence>
<gene>
    <name evidence="1" type="ORF">KI387_009216</name>
</gene>
<comment type="caution">
    <text evidence="1">The sequence shown here is derived from an EMBL/GenBank/DDBJ whole genome shotgun (WGS) entry which is preliminary data.</text>
</comment>
<dbReference type="Proteomes" id="UP000824469">
    <property type="component" value="Unassembled WGS sequence"/>
</dbReference>
<name>A0AA38FJI5_TAXCH</name>
<accession>A0AA38FJI5</accession>
<dbReference type="Gene3D" id="2.40.40.10">
    <property type="entry name" value="RlpA-like domain"/>
    <property type="match status" value="1"/>
</dbReference>
<sequence length="81" mass="8835">QHHVMETTLGNFQPAICSQQQAMRFGTTEPPAEDNIESAAPAQRIREFLCPSGCRGTFDLSADAFADIADPNAGKVNIHYQ</sequence>
<keyword evidence="2" id="KW-1185">Reference proteome</keyword>
<reference evidence="1 2" key="1">
    <citation type="journal article" date="2021" name="Nat. Plants">
        <title>The Taxus genome provides insights into paclitaxel biosynthesis.</title>
        <authorList>
            <person name="Xiong X."/>
            <person name="Gou J."/>
            <person name="Liao Q."/>
            <person name="Li Y."/>
            <person name="Zhou Q."/>
            <person name="Bi G."/>
            <person name="Li C."/>
            <person name="Du R."/>
            <person name="Wang X."/>
            <person name="Sun T."/>
            <person name="Guo L."/>
            <person name="Liang H."/>
            <person name="Lu P."/>
            <person name="Wu Y."/>
            <person name="Zhang Z."/>
            <person name="Ro D.K."/>
            <person name="Shang Y."/>
            <person name="Huang S."/>
            <person name="Yan J."/>
        </authorList>
    </citation>
    <scope>NUCLEOTIDE SEQUENCE [LARGE SCALE GENOMIC DNA]</scope>
    <source>
        <strain evidence="1">Ta-2019</strain>
    </source>
</reference>
<dbReference type="InterPro" id="IPR036908">
    <property type="entry name" value="RlpA-like_sf"/>
</dbReference>
<dbReference type="EMBL" id="JAHRHJ020000008">
    <property type="protein sequence ID" value="KAH9304812.1"/>
    <property type="molecule type" value="Genomic_DNA"/>
</dbReference>
<evidence type="ECO:0000313" key="1">
    <source>
        <dbReference type="EMBL" id="KAH9304812.1"/>
    </source>
</evidence>
<protein>
    <submittedName>
        <fullName evidence="1">Uncharacterized protein</fullName>
    </submittedName>
</protein>
<proteinExistence type="predicted"/>
<dbReference type="AlphaFoldDB" id="A0AA38FJI5"/>